<sequence>MIKVLLAAYNGEKYIEQQLKSILSANHIDDLKVVISLDQSSDKTEHIVRNLHSPDIELIVHKDRLGSAKNNFSWLLNHVEEDAEYFMLADQDDFWFDDKIHDSILKIKEMESEFGIDTPCLVFTDSIISDENLNVKNNSFVHSSALDVDAGLCFERLVVKNSGQGCTFLFNVSLLRLLRNTPQEIIMHDWWIMLVAACFGKIYYIDKPAMIYRQHSSNEVGALNFDLLFIFKKVLKSNLHKNIISTQKQAEAFLNRFNGELSPKEKNFLQVYSGLHKMNPLKRRYSALKHGVKSAGLIRTVGLYVFM</sequence>
<dbReference type="AlphaFoldDB" id="A0A366I3C5"/>
<dbReference type="GO" id="GO:0016740">
    <property type="term" value="F:transferase activity"/>
    <property type="evidence" value="ECO:0007669"/>
    <property type="project" value="UniProtKB-KW"/>
</dbReference>
<keyword evidence="3" id="KW-1185">Reference proteome</keyword>
<keyword evidence="2" id="KW-0808">Transferase</keyword>
<evidence type="ECO:0000259" key="1">
    <source>
        <dbReference type="Pfam" id="PF00535"/>
    </source>
</evidence>
<name>A0A366I3C5_9GAMM</name>
<gene>
    <name evidence="2" type="ORF">DES54_12732</name>
</gene>
<evidence type="ECO:0000313" key="2">
    <source>
        <dbReference type="EMBL" id="RBP61124.1"/>
    </source>
</evidence>
<dbReference type="Gene3D" id="3.90.550.10">
    <property type="entry name" value="Spore Coat Polysaccharide Biosynthesis Protein SpsA, Chain A"/>
    <property type="match status" value="1"/>
</dbReference>
<dbReference type="SUPFAM" id="SSF53448">
    <property type="entry name" value="Nucleotide-diphospho-sugar transferases"/>
    <property type="match status" value="1"/>
</dbReference>
<dbReference type="Proteomes" id="UP000253046">
    <property type="component" value="Unassembled WGS sequence"/>
</dbReference>
<organism evidence="2 3">
    <name type="scientific">Brenneria salicis ATCC 15712 = DSM 30166</name>
    <dbReference type="NCBI Taxonomy" id="714314"/>
    <lineage>
        <taxon>Bacteria</taxon>
        <taxon>Pseudomonadati</taxon>
        <taxon>Pseudomonadota</taxon>
        <taxon>Gammaproteobacteria</taxon>
        <taxon>Enterobacterales</taxon>
        <taxon>Pectobacteriaceae</taxon>
        <taxon>Brenneria</taxon>
    </lineage>
</organism>
<dbReference type="InterPro" id="IPR029044">
    <property type="entry name" value="Nucleotide-diphossugar_trans"/>
</dbReference>
<dbReference type="RefSeq" id="WP_113867704.1">
    <property type="nucleotide sequence ID" value="NZ_AGJP01000001.1"/>
</dbReference>
<comment type="caution">
    <text evidence="2">The sequence shown here is derived from an EMBL/GenBank/DDBJ whole genome shotgun (WGS) entry which is preliminary data.</text>
</comment>
<dbReference type="Pfam" id="PF00535">
    <property type="entry name" value="Glycos_transf_2"/>
    <property type="match status" value="1"/>
</dbReference>
<evidence type="ECO:0000313" key="3">
    <source>
        <dbReference type="Proteomes" id="UP000253046"/>
    </source>
</evidence>
<dbReference type="InterPro" id="IPR001173">
    <property type="entry name" value="Glyco_trans_2-like"/>
</dbReference>
<reference evidence="2 3" key="1">
    <citation type="submission" date="2018-06" db="EMBL/GenBank/DDBJ databases">
        <title>Genomic Encyclopedia of Type Strains, Phase IV (KMG-IV): sequencing the most valuable type-strain genomes for metagenomic binning, comparative biology and taxonomic classification.</title>
        <authorList>
            <person name="Goeker M."/>
        </authorList>
    </citation>
    <scope>NUCLEOTIDE SEQUENCE [LARGE SCALE GENOMIC DNA]</scope>
    <source>
        <strain evidence="2 3">DSM 30166</strain>
    </source>
</reference>
<protein>
    <submittedName>
        <fullName evidence="2">Glycosyl transferase family 2</fullName>
    </submittedName>
</protein>
<dbReference type="EMBL" id="QNRY01000027">
    <property type="protein sequence ID" value="RBP61124.1"/>
    <property type="molecule type" value="Genomic_DNA"/>
</dbReference>
<proteinExistence type="predicted"/>
<accession>A0A366I3C5</accession>
<feature type="domain" description="Glycosyltransferase 2-like" evidence="1">
    <location>
        <begin position="4"/>
        <end position="109"/>
    </location>
</feature>
<dbReference type="OrthoDB" id="9802649at2"/>